<keyword evidence="3" id="KW-0238">DNA-binding</keyword>
<dbReference type="SUPFAM" id="SSF46785">
    <property type="entry name" value="Winged helix' DNA-binding domain"/>
    <property type="match status" value="1"/>
</dbReference>
<keyword evidence="4" id="KW-0804">Transcription</keyword>
<dbReference type="EMBL" id="VFPA01000003">
    <property type="protein sequence ID" value="TQM09866.1"/>
    <property type="molecule type" value="Genomic_DNA"/>
</dbReference>
<evidence type="ECO:0000256" key="2">
    <source>
        <dbReference type="ARBA" id="ARBA00023015"/>
    </source>
</evidence>
<comment type="caution">
    <text evidence="5">The sequence shown here is derived from an EMBL/GenBank/DDBJ whole genome shotgun (WGS) entry which is preliminary data.</text>
</comment>
<organism evidence="5 6">
    <name type="scientific">Pseudonocardia kunmingensis</name>
    <dbReference type="NCBI Taxonomy" id="630975"/>
    <lineage>
        <taxon>Bacteria</taxon>
        <taxon>Bacillati</taxon>
        <taxon>Actinomycetota</taxon>
        <taxon>Actinomycetes</taxon>
        <taxon>Pseudonocardiales</taxon>
        <taxon>Pseudonocardiaceae</taxon>
        <taxon>Pseudonocardia</taxon>
    </lineage>
</organism>
<dbReference type="InterPro" id="IPR036390">
    <property type="entry name" value="WH_DNA-bd_sf"/>
</dbReference>
<dbReference type="AlphaFoldDB" id="A0A543DKK7"/>
<dbReference type="InterPro" id="IPR036388">
    <property type="entry name" value="WH-like_DNA-bd_sf"/>
</dbReference>
<evidence type="ECO:0000256" key="1">
    <source>
        <dbReference type="ARBA" id="ARBA00011046"/>
    </source>
</evidence>
<keyword evidence="2" id="KW-0805">Transcription regulation</keyword>
<accession>A0A543DKK7</accession>
<dbReference type="GO" id="GO:0045892">
    <property type="term" value="P:negative regulation of DNA-templated transcription"/>
    <property type="evidence" value="ECO:0007669"/>
    <property type="project" value="InterPro"/>
</dbReference>
<dbReference type="Gene3D" id="1.10.10.10">
    <property type="entry name" value="Winged helix-like DNA-binding domain superfamily/Winged helix DNA-binding domain"/>
    <property type="match status" value="1"/>
</dbReference>
<dbReference type="Proteomes" id="UP000315677">
    <property type="component" value="Unassembled WGS sequence"/>
</dbReference>
<gene>
    <name evidence="5" type="ORF">FB558_5640</name>
</gene>
<comment type="similarity">
    <text evidence="1">Belongs to the BlaI transcriptional regulatory family.</text>
</comment>
<sequence length="123" mass="14492">MRRLGELEAVIMDRLWAIDDSATVRDVFEQLQQERHIAYTTVMSTMDNLYRKGFLDRERDGRAYRYRTLNSRAAYRAELMQQALGTETDHEAVLTHFVGQLSEDERQRLQAVLQRTADGRREL</sequence>
<dbReference type="InterPro" id="IPR005650">
    <property type="entry name" value="BlaI_family"/>
</dbReference>
<name>A0A543DKK7_9PSEU</name>
<proteinExistence type="inferred from homology"/>
<dbReference type="Pfam" id="PF03965">
    <property type="entry name" value="Penicillinase_R"/>
    <property type="match status" value="1"/>
</dbReference>
<evidence type="ECO:0000256" key="3">
    <source>
        <dbReference type="ARBA" id="ARBA00023125"/>
    </source>
</evidence>
<dbReference type="GO" id="GO:0003677">
    <property type="term" value="F:DNA binding"/>
    <property type="evidence" value="ECO:0007669"/>
    <property type="project" value="UniProtKB-KW"/>
</dbReference>
<dbReference type="Gene3D" id="6.10.140.850">
    <property type="match status" value="1"/>
</dbReference>
<reference evidence="5 6" key="1">
    <citation type="submission" date="2019-06" db="EMBL/GenBank/DDBJ databases">
        <title>Sequencing the genomes of 1000 actinobacteria strains.</title>
        <authorList>
            <person name="Klenk H.-P."/>
        </authorList>
    </citation>
    <scope>NUCLEOTIDE SEQUENCE [LARGE SCALE GENOMIC DNA]</scope>
    <source>
        <strain evidence="5 6">DSM 45301</strain>
    </source>
</reference>
<evidence type="ECO:0000313" key="6">
    <source>
        <dbReference type="Proteomes" id="UP000315677"/>
    </source>
</evidence>
<evidence type="ECO:0000313" key="5">
    <source>
        <dbReference type="EMBL" id="TQM09866.1"/>
    </source>
</evidence>
<evidence type="ECO:0000256" key="4">
    <source>
        <dbReference type="ARBA" id="ARBA00023163"/>
    </source>
</evidence>
<dbReference type="PIRSF" id="PIRSF019455">
    <property type="entry name" value="CopR_AtkY"/>
    <property type="match status" value="1"/>
</dbReference>
<protein>
    <submittedName>
        <fullName evidence="5">Putative transcriptional regulator</fullName>
    </submittedName>
</protein>
<keyword evidence="6" id="KW-1185">Reference proteome</keyword>
<dbReference type="RefSeq" id="WP_211366879.1">
    <property type="nucleotide sequence ID" value="NZ_VFPA01000003.1"/>
</dbReference>